<gene>
    <name evidence="8" type="primary">aer</name>
    <name evidence="8" type="ORF">AW06_000579</name>
    <name evidence="9" type="ORF">HWD57_11135</name>
</gene>
<dbReference type="GO" id="GO:0006935">
    <property type="term" value="P:chemotaxis"/>
    <property type="evidence" value="ECO:0007669"/>
    <property type="project" value="UniProtKB-ARBA"/>
</dbReference>
<evidence type="ECO:0000313" key="8">
    <source>
        <dbReference type="EMBL" id="KFB78076.1"/>
    </source>
</evidence>
<accession>A0A080MAU6</accession>
<dbReference type="PANTHER" id="PTHR32089">
    <property type="entry name" value="METHYL-ACCEPTING CHEMOTAXIS PROTEIN MCPB"/>
    <property type="match status" value="1"/>
</dbReference>
<proteinExistence type="inferred from homology"/>
<dbReference type="Proteomes" id="UP000509684">
    <property type="component" value="Chromosome"/>
</dbReference>
<dbReference type="PROSITE" id="PS50112">
    <property type="entry name" value="PAS"/>
    <property type="match status" value="1"/>
</dbReference>
<comment type="similarity">
    <text evidence="3">Belongs to the methyl-accepting chemotaxis (MCP) protein family.</text>
</comment>
<dbReference type="Proteomes" id="UP000021315">
    <property type="component" value="Unassembled WGS sequence"/>
</dbReference>
<keyword evidence="5" id="KW-0472">Membrane</keyword>
<feature type="transmembrane region" description="Helical" evidence="5">
    <location>
        <begin position="196"/>
        <end position="213"/>
    </location>
</feature>
<dbReference type="SMART" id="SM00091">
    <property type="entry name" value="PAS"/>
    <property type="match status" value="1"/>
</dbReference>
<dbReference type="PANTHER" id="PTHR32089:SF74">
    <property type="entry name" value="METHYL-ACCEPTING CHEMOTAXIS PROTEIN AER"/>
    <property type="match status" value="1"/>
</dbReference>
<dbReference type="CDD" id="cd00130">
    <property type="entry name" value="PAS"/>
    <property type="match status" value="1"/>
</dbReference>
<dbReference type="Pfam" id="PF00015">
    <property type="entry name" value="MCPsignal"/>
    <property type="match status" value="1"/>
</dbReference>
<dbReference type="FunFam" id="1.10.287.950:FF:000001">
    <property type="entry name" value="Methyl-accepting chemotaxis sensory transducer"/>
    <property type="match status" value="1"/>
</dbReference>
<reference evidence="8 10" key="1">
    <citation type="submission" date="2014-02" db="EMBL/GenBank/DDBJ databases">
        <title>Expanding our view of genomic diversity in Candidatus Accumulibacter clades.</title>
        <authorList>
            <person name="Skennerton C.T."/>
            <person name="Barr J.J."/>
            <person name="Slater F.R."/>
            <person name="Bond P.L."/>
            <person name="Tyson G.W."/>
        </authorList>
    </citation>
    <scope>NUCLEOTIDE SEQUENCE [LARGE SCALE GENOMIC DNA]</scope>
    <source>
        <strain evidence="10">SK-02</strain>
    </source>
</reference>
<sequence>MRNNQPVTMIETLIPEGEFIYSRTDLKGVIEEANEAFAAISGYTREEMIGQPHNMVRHPDMPEAAFADLWTDLKAGRPWRGLVKNRRKDGGYYWVVANASPVREEGRTVGYQSVRARPTRQEIAAAEEAYRRIRQGDHSLRIRHGRVERVLPRVVNWFASLPTQMSIMGLLAALLGVLELAAGWMDGRPLERVQTILSAIALLYALFFLFWVIPRVSRDLQATADYLESVLLSGTLKTRFDLSRRDIVGRIARLSDKFIASVQATIQGMADTAKQVDNANKQVQTGVQNVKQSATVQSDATSASAAAVEEMTVSIGEVAAHAASTETAALKAGEVAQSGEELSLRASQTILALAGTVKASAQQVESLGQRSEEISRIVAVIKEVADQTNLLALNAAIEAARAGEAGRGFSVVADEVRKLAERTGKATHEISCMIRSIQDETKQAVECMRSGANEVEESVRLVQEARQALCNINEQMQTTVRMVSEITYSSSEQRAAMTELAQNVERVALMTEQNVAVAAQTGAMVDTLTATVSRMRKAVGQYQV</sequence>
<reference evidence="9" key="3">
    <citation type="submission" date="2020-06" db="EMBL/GenBank/DDBJ databases">
        <authorList>
            <person name="Arumugam K."/>
            <person name="Besarab I."/>
            <person name="Haryono M."/>
            <person name="Bagci C."/>
            <person name="Beier S."/>
            <person name="Buchfink B."/>
            <person name="Gorska A."/>
            <person name="Qiu G."/>
            <person name="Huson D.H."/>
            <person name="Williams R.B."/>
        </authorList>
    </citation>
    <scope>NUCLEOTIDE SEQUENCE</scope>
    <source>
        <strain evidence="9">SSA1</strain>
    </source>
</reference>
<dbReference type="GO" id="GO:0007165">
    <property type="term" value="P:signal transduction"/>
    <property type="evidence" value="ECO:0007669"/>
    <property type="project" value="UniProtKB-KW"/>
</dbReference>
<feature type="transmembrane region" description="Helical" evidence="5">
    <location>
        <begin position="165"/>
        <end position="184"/>
    </location>
</feature>
<protein>
    <submittedName>
        <fullName evidence="8">Aerotaxis receptor</fullName>
    </submittedName>
    <submittedName>
        <fullName evidence="9">Methyl-accepting chemotaxis protein</fullName>
    </submittedName>
</protein>
<dbReference type="PROSITE" id="PS50111">
    <property type="entry name" value="CHEMOTAXIS_TRANSDUC_2"/>
    <property type="match status" value="1"/>
</dbReference>
<evidence type="ECO:0000313" key="11">
    <source>
        <dbReference type="Proteomes" id="UP000509684"/>
    </source>
</evidence>
<dbReference type="NCBIfam" id="TIGR00229">
    <property type="entry name" value="sensory_box"/>
    <property type="match status" value="1"/>
</dbReference>
<evidence type="ECO:0000256" key="4">
    <source>
        <dbReference type="PROSITE-ProRule" id="PRU00284"/>
    </source>
</evidence>
<dbReference type="KEGG" id="acog:HWD57_11135"/>
<evidence type="ECO:0000256" key="5">
    <source>
        <dbReference type="SAM" id="Phobius"/>
    </source>
</evidence>
<feature type="domain" description="Methyl-accepting transducer" evidence="6">
    <location>
        <begin position="272"/>
        <end position="508"/>
    </location>
</feature>
<dbReference type="Pfam" id="PF08447">
    <property type="entry name" value="PAS_3"/>
    <property type="match status" value="1"/>
</dbReference>
<name>A0A080MAU6_9PROT</name>
<dbReference type="CDD" id="cd11386">
    <property type="entry name" value="MCP_signal"/>
    <property type="match status" value="1"/>
</dbReference>
<keyword evidence="8" id="KW-0675">Receptor</keyword>
<dbReference type="InterPro" id="IPR035965">
    <property type="entry name" value="PAS-like_dom_sf"/>
</dbReference>
<keyword evidence="5" id="KW-1133">Transmembrane helix</keyword>
<dbReference type="EMBL" id="CP058708">
    <property type="protein sequence ID" value="QLH50276.1"/>
    <property type="molecule type" value="Genomic_DNA"/>
</dbReference>
<organism evidence="8 10">
    <name type="scientific">Candidatus Accumulibacter cognatus</name>
    <dbReference type="NCBI Taxonomy" id="2954383"/>
    <lineage>
        <taxon>Bacteria</taxon>
        <taxon>Pseudomonadati</taxon>
        <taxon>Pseudomonadota</taxon>
        <taxon>Betaproteobacteria</taxon>
        <taxon>Candidatus Accumulibacter</taxon>
    </lineage>
</organism>
<dbReference type="GO" id="GO:0016020">
    <property type="term" value="C:membrane"/>
    <property type="evidence" value="ECO:0007669"/>
    <property type="project" value="UniProtKB-SubCell"/>
</dbReference>
<dbReference type="SUPFAM" id="SSF58104">
    <property type="entry name" value="Methyl-accepting chemotaxis protein (MCP) signaling domain"/>
    <property type="match status" value="1"/>
</dbReference>
<keyword evidence="5" id="KW-0812">Transmembrane</keyword>
<reference evidence="9 11" key="2">
    <citation type="journal article" date="2019" name="Microbiome">
        <title>Annotated bacterial chromosomes from frame-shift-corrected long-read metagenomic data.</title>
        <authorList>
            <person name="Arumugam K."/>
            <person name="Bagci C."/>
            <person name="Bessarab I."/>
            <person name="Beier S."/>
            <person name="Buchfink B."/>
            <person name="Gorska A."/>
            <person name="Qiu G."/>
            <person name="Huson D.H."/>
            <person name="Williams R.B.H."/>
        </authorList>
    </citation>
    <scope>NUCLEOTIDE SEQUENCE [LARGE SCALE GENOMIC DNA]</scope>
    <source>
        <strain evidence="9">SSA1</strain>
    </source>
</reference>
<keyword evidence="10" id="KW-1185">Reference proteome</keyword>
<dbReference type="STRING" id="1453999.AW06_000579"/>
<dbReference type="AlphaFoldDB" id="A0A080MAU6"/>
<feature type="domain" description="PAS" evidence="7">
    <location>
        <begin position="25"/>
        <end position="60"/>
    </location>
</feature>
<evidence type="ECO:0000313" key="9">
    <source>
        <dbReference type="EMBL" id="QLH50276.1"/>
    </source>
</evidence>
<evidence type="ECO:0000256" key="1">
    <source>
        <dbReference type="ARBA" id="ARBA00004370"/>
    </source>
</evidence>
<evidence type="ECO:0000313" key="10">
    <source>
        <dbReference type="Proteomes" id="UP000021315"/>
    </source>
</evidence>
<dbReference type="EMBL" id="JDST02000010">
    <property type="protein sequence ID" value="KFB78076.1"/>
    <property type="molecule type" value="Genomic_DNA"/>
</dbReference>
<evidence type="ECO:0000256" key="2">
    <source>
        <dbReference type="ARBA" id="ARBA00023224"/>
    </source>
</evidence>
<dbReference type="InterPro" id="IPR004089">
    <property type="entry name" value="MCPsignal_dom"/>
</dbReference>
<dbReference type="Gene3D" id="1.10.287.950">
    <property type="entry name" value="Methyl-accepting chemotaxis protein"/>
    <property type="match status" value="1"/>
</dbReference>
<dbReference type="SMART" id="SM00283">
    <property type="entry name" value="MA"/>
    <property type="match status" value="1"/>
</dbReference>
<comment type="subcellular location">
    <subcellularLocation>
        <location evidence="1">Membrane</location>
    </subcellularLocation>
</comment>
<dbReference type="SUPFAM" id="SSF55785">
    <property type="entry name" value="PYP-like sensor domain (PAS domain)"/>
    <property type="match status" value="1"/>
</dbReference>
<dbReference type="InterPro" id="IPR000014">
    <property type="entry name" value="PAS"/>
</dbReference>
<evidence type="ECO:0000256" key="3">
    <source>
        <dbReference type="ARBA" id="ARBA00029447"/>
    </source>
</evidence>
<evidence type="ECO:0000259" key="6">
    <source>
        <dbReference type="PROSITE" id="PS50111"/>
    </source>
</evidence>
<accession>A0A7D5S8F2</accession>
<dbReference type="InterPro" id="IPR013655">
    <property type="entry name" value="PAS_fold_3"/>
</dbReference>
<dbReference type="Gene3D" id="3.30.450.20">
    <property type="entry name" value="PAS domain"/>
    <property type="match status" value="1"/>
</dbReference>
<dbReference type="SMART" id="SM00086">
    <property type="entry name" value="PAC"/>
    <property type="match status" value="1"/>
</dbReference>
<evidence type="ECO:0000259" key="7">
    <source>
        <dbReference type="PROSITE" id="PS50112"/>
    </source>
</evidence>
<keyword evidence="2 4" id="KW-0807">Transducer</keyword>
<dbReference type="InterPro" id="IPR001610">
    <property type="entry name" value="PAC"/>
</dbReference>